<dbReference type="EMBL" id="LAZR01002903">
    <property type="protein sequence ID" value="KKN24182.1"/>
    <property type="molecule type" value="Genomic_DNA"/>
</dbReference>
<evidence type="ECO:0000313" key="1">
    <source>
        <dbReference type="EMBL" id="KKN24182.1"/>
    </source>
</evidence>
<comment type="caution">
    <text evidence="1">The sequence shown here is derived from an EMBL/GenBank/DDBJ whole genome shotgun (WGS) entry which is preliminary data.</text>
</comment>
<gene>
    <name evidence="1" type="ORF">LCGC14_0897480</name>
</gene>
<organism evidence="1">
    <name type="scientific">marine sediment metagenome</name>
    <dbReference type="NCBI Taxonomy" id="412755"/>
    <lineage>
        <taxon>unclassified sequences</taxon>
        <taxon>metagenomes</taxon>
        <taxon>ecological metagenomes</taxon>
    </lineage>
</organism>
<name>A0A0F9PI68_9ZZZZ</name>
<reference evidence="1" key="1">
    <citation type="journal article" date="2015" name="Nature">
        <title>Complex archaea that bridge the gap between prokaryotes and eukaryotes.</title>
        <authorList>
            <person name="Spang A."/>
            <person name="Saw J.H."/>
            <person name="Jorgensen S.L."/>
            <person name="Zaremba-Niedzwiedzka K."/>
            <person name="Martijn J."/>
            <person name="Lind A.E."/>
            <person name="van Eijk R."/>
            <person name="Schleper C."/>
            <person name="Guy L."/>
            <person name="Ettema T.J."/>
        </authorList>
    </citation>
    <scope>NUCLEOTIDE SEQUENCE</scope>
</reference>
<accession>A0A0F9PI68</accession>
<proteinExistence type="predicted"/>
<protein>
    <submittedName>
        <fullName evidence="1">Uncharacterized protein</fullName>
    </submittedName>
</protein>
<sequence length="61" mass="6906">MEEMSGKTVRPEDIVVFVGSAKEVITIGELRARVERAQVLESYRMAAQSLNPYNLYRSTKS</sequence>
<dbReference type="AlphaFoldDB" id="A0A0F9PI68"/>